<proteinExistence type="predicted"/>
<gene>
    <name evidence="1" type="ORF">D7Y13_08510</name>
</gene>
<evidence type="ECO:0000313" key="2">
    <source>
        <dbReference type="Proteomes" id="UP000278907"/>
    </source>
</evidence>
<sequence>MRVLWFLGGAVTGAILTVVTGVVLWLQDTGPVRAQIQVRVENHTGQDVQEVRLEHADGQVVQRLLLKGESLALSYVPRGESSYRLVAVLEDGRELRGGAGYIERGASTREVLEPERVVSSDP</sequence>
<organism evidence="1 2">
    <name type="scientific">Corallococcus praedator</name>
    <dbReference type="NCBI Taxonomy" id="2316724"/>
    <lineage>
        <taxon>Bacteria</taxon>
        <taxon>Pseudomonadati</taxon>
        <taxon>Myxococcota</taxon>
        <taxon>Myxococcia</taxon>
        <taxon>Myxococcales</taxon>
        <taxon>Cystobacterineae</taxon>
        <taxon>Myxococcaceae</taxon>
        <taxon>Corallococcus</taxon>
    </lineage>
</organism>
<name>A0ABX9QP03_9BACT</name>
<accession>A0ABX9QP03</accession>
<comment type="caution">
    <text evidence="1">The sequence shown here is derived from an EMBL/GenBank/DDBJ whole genome shotgun (WGS) entry which is preliminary data.</text>
</comment>
<dbReference type="Proteomes" id="UP000278907">
    <property type="component" value="Unassembled WGS sequence"/>
</dbReference>
<dbReference type="EMBL" id="RAWI01000043">
    <property type="protein sequence ID" value="RKI12966.1"/>
    <property type="molecule type" value="Genomic_DNA"/>
</dbReference>
<keyword evidence="2" id="KW-1185">Reference proteome</keyword>
<protein>
    <recommendedName>
        <fullName evidence="3">TIGR02588 family protein</fullName>
    </recommendedName>
</protein>
<dbReference type="RefSeq" id="WP_120532805.1">
    <property type="nucleotide sequence ID" value="NZ_RAWI01000043.1"/>
</dbReference>
<evidence type="ECO:0008006" key="3">
    <source>
        <dbReference type="Google" id="ProtNLM"/>
    </source>
</evidence>
<evidence type="ECO:0000313" key="1">
    <source>
        <dbReference type="EMBL" id="RKI12966.1"/>
    </source>
</evidence>
<reference evidence="1 2" key="1">
    <citation type="submission" date="2018-09" db="EMBL/GenBank/DDBJ databases">
        <authorList>
            <person name="Livingstone P.G."/>
            <person name="Whitworth D.E."/>
        </authorList>
    </citation>
    <scope>NUCLEOTIDE SEQUENCE [LARGE SCALE GENOMIC DNA]</scope>
    <source>
        <strain evidence="1 2">CA031B</strain>
    </source>
</reference>